<dbReference type="PROSITE" id="PS00653">
    <property type="entry name" value="GLYCOSYL_HYDROL_F1_2"/>
    <property type="match status" value="1"/>
</dbReference>
<dbReference type="Pfam" id="PF00232">
    <property type="entry name" value="Glyco_hydro_1"/>
    <property type="match status" value="1"/>
</dbReference>
<accession>A0A067L4M2</accession>
<dbReference type="OrthoDB" id="65569at2759"/>
<reference evidence="7 8" key="1">
    <citation type="journal article" date="2014" name="PLoS ONE">
        <title>Global Analysis of Gene Expression Profiles in Physic Nut (Jatropha curcas L.) Seedlings Exposed to Salt Stress.</title>
        <authorList>
            <person name="Zhang L."/>
            <person name="Zhang C."/>
            <person name="Wu P."/>
            <person name="Chen Y."/>
            <person name="Li M."/>
            <person name="Jiang H."/>
            <person name="Wu G."/>
        </authorList>
    </citation>
    <scope>NUCLEOTIDE SEQUENCE [LARGE SCALE GENOMIC DNA]</scope>
    <source>
        <strain evidence="8">cv. GZQX0401</strain>
        <tissue evidence="7">Young leaves</tissue>
    </source>
</reference>
<evidence type="ECO:0000256" key="6">
    <source>
        <dbReference type="SAM" id="SignalP"/>
    </source>
</evidence>
<evidence type="ECO:0000256" key="1">
    <source>
        <dbReference type="ARBA" id="ARBA00010838"/>
    </source>
</evidence>
<dbReference type="FunFam" id="3.20.20.80:FF:000022">
    <property type="entry name" value="Beta-glucosidase 11"/>
    <property type="match status" value="1"/>
</dbReference>
<keyword evidence="8" id="KW-1185">Reference proteome</keyword>
<dbReference type="EMBL" id="KK914267">
    <property type="protein sequence ID" value="KDP43416.1"/>
    <property type="molecule type" value="Genomic_DNA"/>
</dbReference>
<dbReference type="InterPro" id="IPR033132">
    <property type="entry name" value="GH_1_N_CS"/>
</dbReference>
<dbReference type="GO" id="GO:0005975">
    <property type="term" value="P:carbohydrate metabolic process"/>
    <property type="evidence" value="ECO:0007669"/>
    <property type="project" value="InterPro"/>
</dbReference>
<evidence type="ECO:0000256" key="4">
    <source>
        <dbReference type="RuleBase" id="RU003690"/>
    </source>
</evidence>
<dbReference type="PANTHER" id="PTHR10353:SF262">
    <property type="entry name" value="BETA-GLUCOSIDASE"/>
    <property type="match status" value="1"/>
</dbReference>
<feature type="signal peptide" evidence="6">
    <location>
        <begin position="1"/>
        <end position="28"/>
    </location>
</feature>
<dbReference type="Gene3D" id="3.20.20.80">
    <property type="entry name" value="Glycosidases"/>
    <property type="match status" value="1"/>
</dbReference>
<keyword evidence="2 5" id="KW-0378">Hydrolase</keyword>
<keyword evidence="5" id="KW-0326">Glycosidase</keyword>
<dbReference type="InterPro" id="IPR018120">
    <property type="entry name" value="Glyco_hydro_1_AS"/>
</dbReference>
<evidence type="ECO:0000256" key="5">
    <source>
        <dbReference type="RuleBase" id="RU004468"/>
    </source>
</evidence>
<gene>
    <name evidence="7" type="ORF">JCGZ_16703</name>
</gene>
<dbReference type="InterPro" id="IPR001360">
    <property type="entry name" value="Glyco_hydro_1"/>
</dbReference>
<dbReference type="SUPFAM" id="SSF51445">
    <property type="entry name" value="(Trans)glycosidases"/>
    <property type="match status" value="1"/>
</dbReference>
<keyword evidence="6" id="KW-0732">Signal</keyword>
<name>A0A067L4M2_JATCU</name>
<evidence type="ECO:0000313" key="8">
    <source>
        <dbReference type="Proteomes" id="UP000027138"/>
    </source>
</evidence>
<proteinExistence type="inferred from homology"/>
<feature type="active site" description="Nucleophile" evidence="3">
    <location>
        <position position="420"/>
    </location>
</feature>
<evidence type="ECO:0008006" key="9">
    <source>
        <dbReference type="Google" id="ProtNLM"/>
    </source>
</evidence>
<sequence>MKNQLSLLLLLLLLCLLNLAFLISYAEGKRISQSFTTFNRSNFPTGFVFGAGSSAYQYEGAAAMGGRKPSIWDTFTRQHPEKIADHSSGNVAEDFYHRFEEDIPLMKEIGLDSYRFSISWPRILPGGKISRGVNWEGVNFYNYLIDELLSNGIQPLVTLFHWDVPQVLEDEYMGLLSPNIVNDYYDYVDFCFNQFGDRVKNWVTVNEPNLMAMYGYAKGDNAPGRCSDYIGNCSSGNSATEPYIVLHHLLLCHASAVKLYREKYQASQRGIIGISVFTKWTVPKYQNIASGKAADRARDFLYGWIMHPIIYGDYPESMRYLVGNRLPKFTRKQAEMVKGSFDFIGINYYTAMYADDVTSYSNVNLSYTTDSRVNLTSEKNGIPIGQSTGCSWLYIYPKGIYELMLYLKRKYNNPIIYITENGMGDTGSLPLTDALEDQLRIKYHYLHLLYLLKAIKEGVDVRGYYIWSFLDDFEWDLGYTVRFGITYVDYKNELRRYLKHSALWFKRLLQNENRTSTSSFLYSQ</sequence>
<dbReference type="PROSITE" id="PS00572">
    <property type="entry name" value="GLYCOSYL_HYDROL_F1_1"/>
    <property type="match status" value="1"/>
</dbReference>
<evidence type="ECO:0000313" key="7">
    <source>
        <dbReference type="EMBL" id="KDP43416.1"/>
    </source>
</evidence>
<dbReference type="Proteomes" id="UP000027138">
    <property type="component" value="Unassembled WGS sequence"/>
</dbReference>
<evidence type="ECO:0000256" key="2">
    <source>
        <dbReference type="ARBA" id="ARBA00022801"/>
    </source>
</evidence>
<dbReference type="AlphaFoldDB" id="A0A067L4M2"/>
<dbReference type="PRINTS" id="PR00131">
    <property type="entry name" value="GLHYDRLASE1"/>
</dbReference>
<dbReference type="GO" id="GO:0008422">
    <property type="term" value="F:beta-glucosidase activity"/>
    <property type="evidence" value="ECO:0007669"/>
    <property type="project" value="TreeGrafter"/>
</dbReference>
<organism evidence="7 8">
    <name type="scientific">Jatropha curcas</name>
    <name type="common">Barbados nut</name>
    <dbReference type="NCBI Taxonomy" id="180498"/>
    <lineage>
        <taxon>Eukaryota</taxon>
        <taxon>Viridiplantae</taxon>
        <taxon>Streptophyta</taxon>
        <taxon>Embryophyta</taxon>
        <taxon>Tracheophyta</taxon>
        <taxon>Spermatophyta</taxon>
        <taxon>Magnoliopsida</taxon>
        <taxon>eudicotyledons</taxon>
        <taxon>Gunneridae</taxon>
        <taxon>Pentapetalae</taxon>
        <taxon>rosids</taxon>
        <taxon>fabids</taxon>
        <taxon>Malpighiales</taxon>
        <taxon>Euphorbiaceae</taxon>
        <taxon>Crotonoideae</taxon>
        <taxon>Jatropheae</taxon>
        <taxon>Jatropha</taxon>
    </lineage>
</organism>
<dbReference type="PANTHER" id="PTHR10353">
    <property type="entry name" value="GLYCOSYL HYDROLASE"/>
    <property type="match status" value="1"/>
</dbReference>
<dbReference type="InterPro" id="IPR017853">
    <property type="entry name" value="GH"/>
</dbReference>
<protein>
    <recommendedName>
        <fullName evidence="9">Beta-glucosidase</fullName>
    </recommendedName>
</protein>
<comment type="similarity">
    <text evidence="1 4">Belongs to the glycosyl hydrolase 1 family.</text>
</comment>
<evidence type="ECO:0000256" key="3">
    <source>
        <dbReference type="PROSITE-ProRule" id="PRU10055"/>
    </source>
</evidence>
<feature type="chain" id="PRO_5001640148" description="Beta-glucosidase" evidence="6">
    <location>
        <begin position="29"/>
        <end position="524"/>
    </location>
</feature>